<organism evidence="12">
    <name type="scientific">Staphylococcus haemolyticus</name>
    <dbReference type="NCBI Taxonomy" id="1283"/>
    <lineage>
        <taxon>Bacteria</taxon>
        <taxon>Bacillati</taxon>
        <taxon>Bacillota</taxon>
        <taxon>Bacilli</taxon>
        <taxon>Bacillales</taxon>
        <taxon>Staphylococcaceae</taxon>
        <taxon>Staphylococcus</taxon>
    </lineage>
</organism>
<feature type="transmembrane region" description="Helical" evidence="10">
    <location>
        <begin position="7"/>
        <end position="27"/>
    </location>
</feature>
<feature type="transmembrane region" description="Helical" evidence="10">
    <location>
        <begin position="249"/>
        <end position="266"/>
    </location>
</feature>
<dbReference type="GO" id="GO:0005886">
    <property type="term" value="C:plasma membrane"/>
    <property type="evidence" value="ECO:0007669"/>
    <property type="project" value="UniProtKB-SubCell"/>
</dbReference>
<dbReference type="GO" id="GO:0016413">
    <property type="term" value="F:O-acetyltransferase activity"/>
    <property type="evidence" value="ECO:0007669"/>
    <property type="project" value="TreeGrafter"/>
</dbReference>
<feature type="transmembrane region" description="Helical" evidence="10">
    <location>
        <begin position="39"/>
        <end position="59"/>
    </location>
</feature>
<feature type="transmembrane region" description="Helical" evidence="10">
    <location>
        <begin position="184"/>
        <end position="203"/>
    </location>
</feature>
<dbReference type="GO" id="GO:0009246">
    <property type="term" value="P:enterobacterial common antigen biosynthetic process"/>
    <property type="evidence" value="ECO:0007669"/>
    <property type="project" value="TreeGrafter"/>
</dbReference>
<evidence type="ECO:0000256" key="4">
    <source>
        <dbReference type="ARBA" id="ARBA00022692"/>
    </source>
</evidence>
<reference evidence="12" key="2">
    <citation type="journal article" date="2014" name="PLoS ONE">
        <title>Characterization of the staphylococcal cassette chromosome composite island of Staphylococcus haemolyticus SH32, a methicillin-resistant clinical isolate from China.</title>
        <authorList>
            <person name="Yu D."/>
            <person name="Pi B."/>
            <person name="Chen Y."/>
            <person name="Wang Y."/>
            <person name="Ruan Z."/>
            <person name="Otto M."/>
            <person name="Yu Y."/>
        </authorList>
    </citation>
    <scope>NUCLEOTIDE SEQUENCE</scope>
    <source>
        <strain evidence="12">SH32</strain>
    </source>
</reference>
<sequence length="355" mass="42222">MRVYTSIIFWMRTIACLSVVMIHTITTTFYKFDMPNEGYLLRIFQLLLLYATPMFVFISEFLLAKQYKTKVKDGFFKQKLLTLGIPYIIINLGLAYVYGHPKNFEDYMDSVVFMMFHGGTLTYFIVIIFQFYLLHIVFAKHLVKLNPIKLVIYSLIITTLFWAMRNFIPAPESIYFNWLWQREGWMIFIGWLSYFLLGFYMGYHYEKLMNHIQKYTIHIVSGTVIVTIFVVCNYLFGILTLVDSKRFDTLIYVTMVILLFFLIASYFKYVPRFIIFISNYSFSIYLIHYFFVHRLGALHDHPLLNILFTFTLTVTFSICIAYVMNLSKFGKYIVGGIGKMKYETYYQSYKQNLVD</sequence>
<comment type="similarity">
    <text evidence="2">Belongs to the acyltransferase 3 family.</text>
</comment>
<dbReference type="RefSeq" id="WP_011274468.1">
    <property type="nucleotide sequence ID" value="NZ_CAJCGC010000039.1"/>
</dbReference>
<dbReference type="InterPro" id="IPR002656">
    <property type="entry name" value="Acyl_transf_3_dom"/>
</dbReference>
<evidence type="ECO:0000256" key="7">
    <source>
        <dbReference type="ARBA" id="ARBA00041028"/>
    </source>
</evidence>
<evidence type="ECO:0000313" key="12">
    <source>
        <dbReference type="EMBL" id="AHX99846.1"/>
    </source>
</evidence>
<feature type="transmembrane region" description="Helical" evidence="10">
    <location>
        <begin position="80"/>
        <end position="99"/>
    </location>
</feature>
<keyword evidence="6 10" id="KW-0472">Membrane</keyword>
<dbReference type="OMA" id="YHFYFVP"/>
<dbReference type="Pfam" id="PF01757">
    <property type="entry name" value="Acyl_transf_3"/>
    <property type="match status" value="1"/>
</dbReference>
<evidence type="ECO:0000256" key="6">
    <source>
        <dbReference type="ARBA" id="ARBA00023136"/>
    </source>
</evidence>
<feature type="domain" description="Acyltransferase 3" evidence="11">
    <location>
        <begin position="10"/>
        <end position="321"/>
    </location>
</feature>
<feature type="transmembrane region" description="Helical" evidence="10">
    <location>
        <begin position="111"/>
        <end position="134"/>
    </location>
</feature>
<evidence type="ECO:0000256" key="5">
    <source>
        <dbReference type="ARBA" id="ARBA00022989"/>
    </source>
</evidence>
<name>A0A023UGL5_STAHA</name>
<feature type="transmembrane region" description="Helical" evidence="10">
    <location>
        <begin position="273"/>
        <end position="291"/>
    </location>
</feature>
<dbReference type="EMBL" id="KF006347">
    <property type="protein sequence ID" value="AHX99846.1"/>
    <property type="molecule type" value="Genomic_DNA"/>
</dbReference>
<feature type="transmembrane region" description="Helical" evidence="10">
    <location>
        <begin position="146"/>
        <end position="164"/>
    </location>
</feature>
<gene>
    <name evidence="12" type="ORF">SHP0137</name>
</gene>
<keyword evidence="4 10" id="KW-0812">Transmembrane</keyword>
<evidence type="ECO:0000259" key="11">
    <source>
        <dbReference type="Pfam" id="PF01757"/>
    </source>
</evidence>
<dbReference type="AlphaFoldDB" id="A0A023UGL5"/>
<evidence type="ECO:0000256" key="8">
    <source>
        <dbReference type="ARBA" id="ARBA00042402"/>
    </source>
</evidence>
<proteinExistence type="inferred from homology"/>
<feature type="transmembrane region" description="Helical" evidence="10">
    <location>
        <begin position="215"/>
        <end position="237"/>
    </location>
</feature>
<comment type="subcellular location">
    <subcellularLocation>
        <location evidence="1">Cell membrane</location>
        <topology evidence="1">Multi-pass membrane protein</topology>
    </subcellularLocation>
</comment>
<dbReference type="PANTHER" id="PTHR40074">
    <property type="entry name" value="O-ACETYLTRANSFERASE WECH"/>
    <property type="match status" value="1"/>
</dbReference>
<reference evidence="12" key="1">
    <citation type="submission" date="2013-03" db="EMBL/GenBank/DDBJ databases">
        <authorList>
            <person name="Borui P."/>
            <person name="Yunsong Y."/>
        </authorList>
    </citation>
    <scope>NUCLEOTIDE SEQUENCE</scope>
    <source>
        <strain evidence="12">SH32</strain>
    </source>
</reference>
<feature type="transmembrane region" description="Helical" evidence="10">
    <location>
        <begin position="303"/>
        <end position="323"/>
    </location>
</feature>
<dbReference type="PANTHER" id="PTHR40074:SF2">
    <property type="entry name" value="O-ACETYLTRANSFERASE WECH"/>
    <property type="match status" value="1"/>
</dbReference>
<evidence type="ECO:0000256" key="10">
    <source>
        <dbReference type="SAM" id="Phobius"/>
    </source>
</evidence>
<protein>
    <recommendedName>
        <fullName evidence="7">Probable poly-beta-1,6-N-acetyl-D-glucosamine export protein</fullName>
    </recommendedName>
    <alternativeName>
        <fullName evidence="9">Biofilm polysaccharide intercellular adhesin export protein</fullName>
    </alternativeName>
    <alternativeName>
        <fullName evidence="8">Intercellular adhesion protein C</fullName>
    </alternativeName>
</protein>
<evidence type="ECO:0000256" key="1">
    <source>
        <dbReference type="ARBA" id="ARBA00004651"/>
    </source>
</evidence>
<evidence type="ECO:0000256" key="9">
    <source>
        <dbReference type="ARBA" id="ARBA00042839"/>
    </source>
</evidence>
<keyword evidence="3" id="KW-1003">Cell membrane</keyword>
<evidence type="ECO:0000256" key="2">
    <source>
        <dbReference type="ARBA" id="ARBA00007400"/>
    </source>
</evidence>
<evidence type="ECO:0000256" key="3">
    <source>
        <dbReference type="ARBA" id="ARBA00022475"/>
    </source>
</evidence>
<keyword evidence="5 10" id="KW-1133">Transmembrane helix</keyword>
<accession>A0A023UGL5</accession>